<feature type="domain" description="Protein kinase" evidence="1">
    <location>
        <begin position="122"/>
        <end position="374"/>
    </location>
</feature>
<comment type="caution">
    <text evidence="2">The sequence shown here is derived from an EMBL/GenBank/DDBJ whole genome shotgun (WGS) entry which is preliminary data.</text>
</comment>
<evidence type="ECO:0000259" key="1">
    <source>
        <dbReference type="PROSITE" id="PS50011"/>
    </source>
</evidence>
<accession>A0A8S1RWC6</accession>
<sequence length="471" mass="55010">MIKQQLLQISSADSFFNDHTSLYSFHSIHPFVPLYKGEFQISYQNRLVIKNLALGSNFIRFGEDKFINLKNVCMQKIVHPKTGLFGIKLSKNGVDLDIFGLSDQWIEIMKRYTIQFDFILKYQLLNKLGEGYSTIVYRARNKLTKQEYAVKVFDKKRLLINKFEAKKFLNELKIIRCLDNQNLLKIYEVYESNNHIYLILELFKGDKLASITEKQQALSEQEIVIIMKPLFQVVQYLHDLKIFHKQISTQSIIFKNKNDFSNPCLIDFNQAVQINEGDQKDEQTIPLNPEKQILYYIKFDVLSLGIVMHNLLTGKSFQVNQVIDDAMMNKFRGAEDLQFIDPPLSDLCFDFLNSIFYQGLKPKTCRQLLAHPIFDQENQKTQRNLGIQLIGILNQNSSRFRINSKQSQRSPKAVKVISLKKDFNVFSKSPSEKPPNLNNDYFEPPQSHLMFRRGSRQKRTLNFNNLNEISS</sequence>
<dbReference type="OrthoDB" id="289462at2759"/>
<evidence type="ECO:0000313" key="2">
    <source>
        <dbReference type="EMBL" id="CAD8131643.1"/>
    </source>
</evidence>
<dbReference type="InterPro" id="IPR000719">
    <property type="entry name" value="Prot_kinase_dom"/>
</dbReference>
<dbReference type="PROSITE" id="PS50011">
    <property type="entry name" value="PROTEIN_KINASE_DOM"/>
    <property type="match status" value="1"/>
</dbReference>
<organism evidence="2 3">
    <name type="scientific">Paramecium octaurelia</name>
    <dbReference type="NCBI Taxonomy" id="43137"/>
    <lineage>
        <taxon>Eukaryota</taxon>
        <taxon>Sar</taxon>
        <taxon>Alveolata</taxon>
        <taxon>Ciliophora</taxon>
        <taxon>Intramacronucleata</taxon>
        <taxon>Oligohymenophorea</taxon>
        <taxon>Peniculida</taxon>
        <taxon>Parameciidae</taxon>
        <taxon>Paramecium</taxon>
    </lineage>
</organism>
<dbReference type="GO" id="GO:0044773">
    <property type="term" value="P:mitotic DNA damage checkpoint signaling"/>
    <property type="evidence" value="ECO:0007669"/>
    <property type="project" value="TreeGrafter"/>
</dbReference>
<dbReference type="Pfam" id="PF00069">
    <property type="entry name" value="Pkinase"/>
    <property type="match status" value="1"/>
</dbReference>
<protein>
    <recommendedName>
        <fullName evidence="1">Protein kinase domain-containing protein</fullName>
    </recommendedName>
</protein>
<dbReference type="GO" id="GO:0004674">
    <property type="term" value="F:protein serine/threonine kinase activity"/>
    <property type="evidence" value="ECO:0007669"/>
    <property type="project" value="TreeGrafter"/>
</dbReference>
<dbReference type="EMBL" id="CAJJDP010000001">
    <property type="protein sequence ID" value="CAD8131643.1"/>
    <property type="molecule type" value="Genomic_DNA"/>
</dbReference>
<evidence type="ECO:0000313" key="3">
    <source>
        <dbReference type="Proteomes" id="UP000683925"/>
    </source>
</evidence>
<dbReference type="Proteomes" id="UP000683925">
    <property type="component" value="Unassembled WGS sequence"/>
</dbReference>
<dbReference type="GO" id="GO:0005634">
    <property type="term" value="C:nucleus"/>
    <property type="evidence" value="ECO:0007669"/>
    <property type="project" value="TreeGrafter"/>
</dbReference>
<dbReference type="GO" id="GO:0005737">
    <property type="term" value="C:cytoplasm"/>
    <property type="evidence" value="ECO:0007669"/>
    <property type="project" value="TreeGrafter"/>
</dbReference>
<dbReference type="GO" id="GO:0005524">
    <property type="term" value="F:ATP binding"/>
    <property type="evidence" value="ECO:0007669"/>
    <property type="project" value="InterPro"/>
</dbReference>
<dbReference type="PANTHER" id="PTHR44167:SF18">
    <property type="entry name" value="PROTEIN KINASE DOMAIN-CONTAINING PROTEIN"/>
    <property type="match status" value="1"/>
</dbReference>
<reference evidence="2" key="1">
    <citation type="submission" date="2021-01" db="EMBL/GenBank/DDBJ databases">
        <authorList>
            <consortium name="Genoscope - CEA"/>
            <person name="William W."/>
        </authorList>
    </citation>
    <scope>NUCLEOTIDE SEQUENCE</scope>
</reference>
<name>A0A8S1RWC6_PAROT</name>
<proteinExistence type="predicted"/>
<dbReference type="AlphaFoldDB" id="A0A8S1RWC6"/>
<gene>
    <name evidence="2" type="ORF">POCTA_138.1.T0030029</name>
</gene>
<dbReference type="OMA" id="SHLMFRR"/>
<dbReference type="PANTHER" id="PTHR44167">
    <property type="entry name" value="OVARIAN-SPECIFIC SERINE/THREONINE-PROTEIN KINASE LOK-RELATED"/>
    <property type="match status" value="1"/>
</dbReference>
<keyword evidence="3" id="KW-1185">Reference proteome</keyword>